<proteinExistence type="inferred from homology"/>
<evidence type="ECO:0000256" key="11">
    <source>
        <dbReference type="ARBA" id="ARBA00039461"/>
    </source>
</evidence>
<dbReference type="InterPro" id="IPR042213">
    <property type="entry name" value="NBD_C_sf"/>
</dbReference>
<evidence type="ECO:0000256" key="9">
    <source>
        <dbReference type="ARBA" id="ARBA00037335"/>
    </source>
</evidence>
<evidence type="ECO:0000256" key="4">
    <source>
        <dbReference type="ARBA" id="ARBA00022777"/>
    </source>
</evidence>
<dbReference type="EC" id="2.7.1.217" evidence="10"/>
<comment type="similarity">
    <text evidence="1">Belongs to the four-carbon acid sugar kinase family.</text>
</comment>
<dbReference type="InterPro" id="IPR050007">
    <property type="entry name" value="OtnK"/>
</dbReference>
<comment type="catalytic activity">
    <reaction evidence="7">
        <text>3-dehydro-L-erythronate + ATP = 3-dehydro-4-O-phospho-L-erythronate + ADP + H(+)</text>
        <dbReference type="Rhea" id="RHEA:52552"/>
        <dbReference type="ChEBI" id="CHEBI:15378"/>
        <dbReference type="ChEBI" id="CHEBI:30616"/>
        <dbReference type="ChEBI" id="CHEBI:136592"/>
        <dbReference type="ChEBI" id="CHEBI:136670"/>
        <dbReference type="ChEBI" id="CHEBI:456216"/>
        <dbReference type="EC" id="2.7.1.217"/>
    </reaction>
</comment>
<dbReference type="SUPFAM" id="SSF142764">
    <property type="entry name" value="YgbK-like"/>
    <property type="match status" value="1"/>
</dbReference>
<dbReference type="RefSeq" id="WP_168315945.1">
    <property type="nucleotide sequence ID" value="NZ_JABFCN010000003.1"/>
</dbReference>
<dbReference type="GO" id="GO:0016301">
    <property type="term" value="F:kinase activity"/>
    <property type="evidence" value="ECO:0007669"/>
    <property type="project" value="UniProtKB-KW"/>
</dbReference>
<dbReference type="GO" id="GO:0005524">
    <property type="term" value="F:ATP binding"/>
    <property type="evidence" value="ECO:0007669"/>
    <property type="project" value="UniProtKB-KW"/>
</dbReference>
<evidence type="ECO:0000313" key="16">
    <source>
        <dbReference type="Proteomes" id="UP000519972"/>
    </source>
</evidence>
<dbReference type="Gene3D" id="3.40.980.20">
    <property type="entry name" value="Four-carbon acid sugar kinase, nucleotide binding domain"/>
    <property type="match status" value="1"/>
</dbReference>
<evidence type="ECO:0000256" key="3">
    <source>
        <dbReference type="ARBA" id="ARBA00022741"/>
    </source>
</evidence>
<keyword evidence="2" id="KW-0808">Transferase</keyword>
<evidence type="ECO:0000256" key="6">
    <source>
        <dbReference type="ARBA" id="ARBA00023277"/>
    </source>
</evidence>
<keyword evidence="16" id="KW-1185">Reference proteome</keyword>
<dbReference type="InterPro" id="IPR010737">
    <property type="entry name" value="4-carb_acid_sugar_kinase_N"/>
</dbReference>
<feature type="domain" description="Four-carbon acid sugar kinase nucleotide binding" evidence="14">
    <location>
        <begin position="260"/>
        <end position="418"/>
    </location>
</feature>
<sequence>MAILLGSIADDYTGASDLANTLTKNGLRTVQTVGIPDPSLALPDVDAVVVSLKIRSVPASDAVTAAASAERWLRQRGAGHVLYKICSTFDSTDAGNIGPVTEALSDAAGGGIVLVTPAFPETGRTVYLGHLFVGGQPLNESPLKDHPLNPMHDANLVRVLTRQSRYAVGLIDLTTITAGPGAIKARLDSLRTAGCTAVIADAIFERDLETLGEVALETPVSTGASGLGLGLARALVRSGRISSGSAPTADAIRPVGGLSAIVAGSCSKATLHQLEVAERSMPVLRLDPERLLAGPDEIAAAISWAGDRISVGPVVIAASAAPETVSRLQSLYGREASGHAIETATSIITTELVERGVRRLVVAGGETSGAAVDRLAIPAFLIGPEIAPGVPVLRTVGNAQGDMLLALKSGNFGGEDFFTAALAMMH</sequence>
<evidence type="ECO:0000256" key="5">
    <source>
        <dbReference type="ARBA" id="ARBA00022840"/>
    </source>
</evidence>
<accession>A0A7Y3S3U9</accession>
<comment type="function">
    <text evidence="9">Catalyzes the ATP-dependent phosphorylation of 3-oxo-tetronate to 3-oxo-tetronate 4-phosphate.</text>
</comment>
<evidence type="ECO:0000256" key="12">
    <source>
        <dbReference type="ARBA" id="ARBA00041377"/>
    </source>
</evidence>
<dbReference type="Gene3D" id="3.40.50.10840">
    <property type="entry name" value="Putative sugar-binding, N-terminal domain"/>
    <property type="match status" value="1"/>
</dbReference>
<dbReference type="InterPro" id="IPR031475">
    <property type="entry name" value="NBD_C"/>
</dbReference>
<evidence type="ECO:0000313" key="15">
    <source>
        <dbReference type="EMBL" id="NNU35522.1"/>
    </source>
</evidence>
<dbReference type="Pfam" id="PF07005">
    <property type="entry name" value="SBD_N"/>
    <property type="match status" value="1"/>
</dbReference>
<comment type="catalytic activity">
    <reaction evidence="8">
        <text>3-dehydro-D-erythronate + ATP = 3-dehydro-4-O-phospho-D-erythronate + ADP + H(+)</text>
        <dbReference type="Rhea" id="RHEA:52556"/>
        <dbReference type="ChEBI" id="CHEBI:15378"/>
        <dbReference type="ChEBI" id="CHEBI:30616"/>
        <dbReference type="ChEBI" id="CHEBI:57958"/>
        <dbReference type="ChEBI" id="CHEBI:136593"/>
        <dbReference type="ChEBI" id="CHEBI:456216"/>
        <dbReference type="EC" id="2.7.1.217"/>
    </reaction>
</comment>
<keyword evidence="5" id="KW-0067">ATP-binding</keyword>
<feature type="domain" description="Four-carbon acid sugar kinase N-terminal" evidence="13">
    <location>
        <begin position="5"/>
        <end position="229"/>
    </location>
</feature>
<dbReference type="AlphaFoldDB" id="A0A7Y3S3U9"/>
<dbReference type="Pfam" id="PF17042">
    <property type="entry name" value="NBD_C"/>
    <property type="match status" value="1"/>
</dbReference>
<dbReference type="InterPro" id="IPR037051">
    <property type="entry name" value="4-carb_acid_sugar_kinase_N_sf"/>
</dbReference>
<keyword evidence="3" id="KW-0547">Nucleotide-binding</keyword>
<gene>
    <name evidence="15" type="ORF">G9X64_03205</name>
</gene>
<evidence type="ECO:0000259" key="14">
    <source>
        <dbReference type="Pfam" id="PF17042"/>
    </source>
</evidence>
<dbReference type="EMBL" id="JABFCN010000003">
    <property type="protein sequence ID" value="NNU35522.1"/>
    <property type="molecule type" value="Genomic_DNA"/>
</dbReference>
<evidence type="ECO:0000256" key="10">
    <source>
        <dbReference type="ARBA" id="ARBA00039095"/>
    </source>
</evidence>
<keyword evidence="6" id="KW-0119">Carbohydrate metabolism</keyword>
<dbReference type="NCBIfam" id="NF043035">
    <property type="entry name" value="OxoTetrKin"/>
    <property type="match status" value="1"/>
</dbReference>
<comment type="caution">
    <text evidence="15">The sequence shown here is derived from an EMBL/GenBank/DDBJ whole genome shotgun (WGS) entry which is preliminary data.</text>
</comment>
<name>A0A7Y3S3U9_9HYPH</name>
<evidence type="ECO:0000259" key="13">
    <source>
        <dbReference type="Pfam" id="PF07005"/>
    </source>
</evidence>
<evidence type="ECO:0000256" key="2">
    <source>
        <dbReference type="ARBA" id="ARBA00022679"/>
    </source>
</evidence>
<protein>
    <recommendedName>
        <fullName evidence="11">3-oxo-tetronate kinase</fullName>
        <ecNumber evidence="10">2.7.1.217</ecNumber>
    </recommendedName>
    <alternativeName>
        <fullName evidence="12">3-dehydrotetronate 4-kinase</fullName>
    </alternativeName>
</protein>
<keyword evidence="4 15" id="KW-0418">Kinase</keyword>
<evidence type="ECO:0000256" key="8">
    <source>
        <dbReference type="ARBA" id="ARBA00036346"/>
    </source>
</evidence>
<organism evidence="15 16">
    <name type="scientific">Rhizobium sophorae</name>
    <dbReference type="NCBI Taxonomy" id="1535242"/>
    <lineage>
        <taxon>Bacteria</taxon>
        <taxon>Pseudomonadati</taxon>
        <taxon>Pseudomonadota</taxon>
        <taxon>Alphaproteobacteria</taxon>
        <taxon>Hyphomicrobiales</taxon>
        <taxon>Rhizobiaceae</taxon>
        <taxon>Rhizobium/Agrobacterium group</taxon>
        <taxon>Rhizobium</taxon>
    </lineage>
</organism>
<evidence type="ECO:0000256" key="7">
    <source>
        <dbReference type="ARBA" id="ARBA00035898"/>
    </source>
</evidence>
<dbReference type="Proteomes" id="UP000519972">
    <property type="component" value="Unassembled WGS sequence"/>
</dbReference>
<evidence type="ECO:0000256" key="1">
    <source>
        <dbReference type="ARBA" id="ARBA00005715"/>
    </source>
</evidence>
<reference evidence="15 16" key="1">
    <citation type="submission" date="2020-02" db="EMBL/GenBank/DDBJ databases">
        <authorList>
            <person name="Sun Q."/>
        </authorList>
    </citation>
    <scope>NUCLEOTIDE SEQUENCE [LARGE SCALE GENOMIC DNA]</scope>
    <source>
        <strain evidence="15 16">CCBAU 03386</strain>
    </source>
</reference>